<proteinExistence type="predicted"/>
<dbReference type="EMBL" id="CVRI01000020">
    <property type="protein sequence ID" value="CRK91374.1"/>
    <property type="molecule type" value="Genomic_DNA"/>
</dbReference>
<name>A0A1J1HXX2_9DIPT</name>
<gene>
    <name evidence="1" type="ORF">CLUMA_CG005047</name>
</gene>
<keyword evidence="2" id="KW-1185">Reference proteome</keyword>
<protein>
    <submittedName>
        <fullName evidence="1">CLUMA_CG005047, isoform A</fullName>
    </submittedName>
</protein>
<sequence>MNTCVLAQSLSEIVSKQVALFIQLKQHKRIFILRCAVIDSTLKKPTHTYDKHLFEHEKK</sequence>
<evidence type="ECO:0000313" key="1">
    <source>
        <dbReference type="EMBL" id="CRK91374.1"/>
    </source>
</evidence>
<accession>A0A1J1HXX2</accession>
<reference evidence="1 2" key="1">
    <citation type="submission" date="2015-04" db="EMBL/GenBank/DDBJ databases">
        <authorList>
            <person name="Syromyatnikov M.Y."/>
            <person name="Popov V.N."/>
        </authorList>
    </citation>
    <scope>NUCLEOTIDE SEQUENCE [LARGE SCALE GENOMIC DNA]</scope>
</reference>
<dbReference type="Proteomes" id="UP000183832">
    <property type="component" value="Unassembled WGS sequence"/>
</dbReference>
<dbReference type="AlphaFoldDB" id="A0A1J1HXX2"/>
<organism evidence="1 2">
    <name type="scientific">Clunio marinus</name>
    <dbReference type="NCBI Taxonomy" id="568069"/>
    <lineage>
        <taxon>Eukaryota</taxon>
        <taxon>Metazoa</taxon>
        <taxon>Ecdysozoa</taxon>
        <taxon>Arthropoda</taxon>
        <taxon>Hexapoda</taxon>
        <taxon>Insecta</taxon>
        <taxon>Pterygota</taxon>
        <taxon>Neoptera</taxon>
        <taxon>Endopterygota</taxon>
        <taxon>Diptera</taxon>
        <taxon>Nematocera</taxon>
        <taxon>Chironomoidea</taxon>
        <taxon>Chironomidae</taxon>
        <taxon>Clunio</taxon>
    </lineage>
</organism>
<evidence type="ECO:0000313" key="2">
    <source>
        <dbReference type="Proteomes" id="UP000183832"/>
    </source>
</evidence>